<accession>A0A388L267</accession>
<evidence type="ECO:0000256" key="2">
    <source>
        <dbReference type="SAM" id="Phobius"/>
    </source>
</evidence>
<keyword evidence="4" id="KW-1185">Reference proteome</keyword>
<keyword evidence="2" id="KW-1133">Transmembrane helix</keyword>
<organism evidence="3 4">
    <name type="scientific">Chara braunii</name>
    <name type="common">Braun's stonewort</name>
    <dbReference type="NCBI Taxonomy" id="69332"/>
    <lineage>
        <taxon>Eukaryota</taxon>
        <taxon>Viridiplantae</taxon>
        <taxon>Streptophyta</taxon>
        <taxon>Charophyceae</taxon>
        <taxon>Charales</taxon>
        <taxon>Characeae</taxon>
        <taxon>Chara</taxon>
    </lineage>
</organism>
<feature type="transmembrane region" description="Helical" evidence="2">
    <location>
        <begin position="30"/>
        <end position="48"/>
    </location>
</feature>
<protein>
    <submittedName>
        <fullName evidence="3">Uncharacterized protein</fullName>
    </submittedName>
</protein>
<gene>
    <name evidence="3" type="ORF">CBR_g22105</name>
</gene>
<evidence type="ECO:0000313" key="3">
    <source>
        <dbReference type="EMBL" id="GBG76358.1"/>
    </source>
</evidence>
<evidence type="ECO:0000256" key="1">
    <source>
        <dbReference type="SAM" id="MobiDB-lite"/>
    </source>
</evidence>
<dbReference type="Proteomes" id="UP000265515">
    <property type="component" value="Unassembled WGS sequence"/>
</dbReference>
<comment type="caution">
    <text evidence="3">The sequence shown here is derived from an EMBL/GenBank/DDBJ whole genome shotgun (WGS) entry which is preliminary data.</text>
</comment>
<dbReference type="Gramene" id="GBG76358">
    <property type="protein sequence ID" value="GBG76358"/>
    <property type="gene ID" value="CBR_g22105"/>
</dbReference>
<sequence>MDTRLSAGVEVDDDGGVRVDMARSPSKRNVVLPLLLLLGMLLMSTYVVQRSGDGGAQGGLEASTQYISSSSSSSSLSKGGGGGNVVATTEYEGVDAELDLDLAELGEMQEYVDRRSLISADDLIIFNSTVVVDQKVVLRHTARSPFDTSSMYCSTAIRNILFHPKETVIFYILDESCYANVTNKRVRSMHSYWKANLSTVAMEMWNGTEAEPVLLSNWWSSTEKTTKSIKKSTVVGDTGSMALVYGMDILENAEQLVLGATTEGEKERSKLVFMDTTTGNRVSNASTNVANVDSLAFNPNRTQLYVTDQLSPFVSLYSIPWTADDNANLSKPRSFKQVGSFVAGGEPDIRDMNFRRQSFDPTGNCLYSVENGKIWAVEPMNGKAPTLLAGGGVSKSGEPEDGNHN</sequence>
<feature type="region of interest" description="Disordered" evidence="1">
    <location>
        <begin position="386"/>
        <end position="405"/>
    </location>
</feature>
<reference evidence="3 4" key="1">
    <citation type="journal article" date="2018" name="Cell">
        <title>The Chara Genome: Secondary Complexity and Implications for Plant Terrestrialization.</title>
        <authorList>
            <person name="Nishiyama T."/>
            <person name="Sakayama H."/>
            <person name="Vries J.D."/>
            <person name="Buschmann H."/>
            <person name="Saint-Marcoux D."/>
            <person name="Ullrich K.K."/>
            <person name="Haas F.B."/>
            <person name="Vanderstraeten L."/>
            <person name="Becker D."/>
            <person name="Lang D."/>
            <person name="Vosolsobe S."/>
            <person name="Rombauts S."/>
            <person name="Wilhelmsson P.K.I."/>
            <person name="Janitza P."/>
            <person name="Kern R."/>
            <person name="Heyl A."/>
            <person name="Rumpler F."/>
            <person name="Villalobos L.I.A.C."/>
            <person name="Clay J.M."/>
            <person name="Skokan R."/>
            <person name="Toyoda A."/>
            <person name="Suzuki Y."/>
            <person name="Kagoshima H."/>
            <person name="Schijlen E."/>
            <person name="Tajeshwar N."/>
            <person name="Catarino B."/>
            <person name="Hetherington A.J."/>
            <person name="Saltykova A."/>
            <person name="Bonnot C."/>
            <person name="Breuninger H."/>
            <person name="Symeonidi A."/>
            <person name="Radhakrishnan G.V."/>
            <person name="Van Nieuwerburgh F."/>
            <person name="Deforce D."/>
            <person name="Chang C."/>
            <person name="Karol K.G."/>
            <person name="Hedrich R."/>
            <person name="Ulvskov P."/>
            <person name="Glockner G."/>
            <person name="Delwiche C.F."/>
            <person name="Petrasek J."/>
            <person name="Van de Peer Y."/>
            <person name="Friml J."/>
            <person name="Beilby M."/>
            <person name="Dolan L."/>
            <person name="Kohara Y."/>
            <person name="Sugano S."/>
            <person name="Fujiyama A."/>
            <person name="Delaux P.-M."/>
            <person name="Quint M."/>
            <person name="TheiBen G."/>
            <person name="Hagemann M."/>
            <person name="Harholt J."/>
            <person name="Dunand C."/>
            <person name="Zachgo S."/>
            <person name="Langdale J."/>
            <person name="Maumus F."/>
            <person name="Straeten D.V.D."/>
            <person name="Gould S.B."/>
            <person name="Rensing S.A."/>
        </authorList>
    </citation>
    <scope>NUCLEOTIDE SEQUENCE [LARGE SCALE GENOMIC DNA]</scope>
    <source>
        <strain evidence="3 4">S276</strain>
    </source>
</reference>
<keyword evidence="2" id="KW-0472">Membrane</keyword>
<dbReference type="EMBL" id="BFEA01000243">
    <property type="protein sequence ID" value="GBG76358.1"/>
    <property type="molecule type" value="Genomic_DNA"/>
</dbReference>
<name>A0A388L267_CHABU</name>
<dbReference type="AlphaFoldDB" id="A0A388L267"/>
<dbReference type="SUPFAM" id="SSF63829">
    <property type="entry name" value="Calcium-dependent phosphotriesterase"/>
    <property type="match status" value="1"/>
</dbReference>
<keyword evidence="2" id="KW-0812">Transmembrane</keyword>
<evidence type="ECO:0000313" key="4">
    <source>
        <dbReference type="Proteomes" id="UP000265515"/>
    </source>
</evidence>
<proteinExistence type="predicted"/>